<evidence type="ECO:0000313" key="1">
    <source>
        <dbReference type="EMBL" id="TNV70797.1"/>
    </source>
</evidence>
<evidence type="ECO:0000313" key="2">
    <source>
        <dbReference type="Proteomes" id="UP000785679"/>
    </source>
</evidence>
<keyword evidence="2" id="KW-1185">Reference proteome</keyword>
<dbReference type="Proteomes" id="UP000785679">
    <property type="component" value="Unassembled WGS sequence"/>
</dbReference>
<dbReference type="AlphaFoldDB" id="A0A8J8N9F6"/>
<reference evidence="1" key="1">
    <citation type="submission" date="2019-06" db="EMBL/GenBank/DDBJ databases">
        <authorList>
            <person name="Zheng W."/>
        </authorList>
    </citation>
    <scope>NUCLEOTIDE SEQUENCE</scope>
    <source>
        <strain evidence="1">QDHG01</strain>
    </source>
</reference>
<dbReference type="EMBL" id="RRYP01032708">
    <property type="protein sequence ID" value="TNV70797.1"/>
    <property type="molecule type" value="Genomic_DNA"/>
</dbReference>
<organism evidence="1 2">
    <name type="scientific">Halteria grandinella</name>
    <dbReference type="NCBI Taxonomy" id="5974"/>
    <lineage>
        <taxon>Eukaryota</taxon>
        <taxon>Sar</taxon>
        <taxon>Alveolata</taxon>
        <taxon>Ciliophora</taxon>
        <taxon>Intramacronucleata</taxon>
        <taxon>Spirotrichea</taxon>
        <taxon>Stichotrichia</taxon>
        <taxon>Sporadotrichida</taxon>
        <taxon>Halteriidae</taxon>
        <taxon>Halteria</taxon>
    </lineage>
</organism>
<gene>
    <name evidence="1" type="ORF">FGO68_gene9596</name>
</gene>
<proteinExistence type="predicted"/>
<sequence>MRLKCNLQIKLYHSEKVQKLQSRECRQQHAIIIYQKFLTHSSIKLFNPASRACIDPMFHPHYLDSLKDLIAKGLAH</sequence>
<accession>A0A8J8N9F6</accession>
<comment type="caution">
    <text evidence="1">The sequence shown here is derived from an EMBL/GenBank/DDBJ whole genome shotgun (WGS) entry which is preliminary data.</text>
</comment>
<protein>
    <submittedName>
        <fullName evidence="1">Uncharacterized protein</fullName>
    </submittedName>
</protein>
<name>A0A8J8N9F6_HALGN</name>